<sequence length="227" mass="26760">MEDYEELEQTVLPKEVTKERNSNYSVSRSNIYTGVLVRGYKIERAHDDFFERREGEYYLRAYNPYRSMIFSLSENRLAMDLLYDTPEVPVLNYSDVSQVLPNRLMVDYAVNVSLLLERLGFDEYLEYEDILKFKDMLNDNLLFENINLFSESKNNKNLGLKKLLVKISFNKELKRKAESTINSSMTSYDFLKLQRTVDGNKVRVYSENGLNLFEPSSREKVKSLKQE</sequence>
<organism evidence="1 2">
    <name type="scientific">Candidatus Coprosoma intestinipullorum</name>
    <dbReference type="NCBI Taxonomy" id="2840752"/>
    <lineage>
        <taxon>Bacteria</taxon>
        <taxon>Bacillati</taxon>
        <taxon>Bacillota</taxon>
        <taxon>Bacillota incertae sedis</taxon>
        <taxon>Candidatus Coprosoma</taxon>
    </lineage>
</organism>
<dbReference type="EMBL" id="DVFV01000084">
    <property type="protein sequence ID" value="HIQ90872.1"/>
    <property type="molecule type" value="Genomic_DNA"/>
</dbReference>
<reference evidence="1" key="2">
    <citation type="journal article" date="2021" name="PeerJ">
        <title>Extensive microbial diversity within the chicken gut microbiome revealed by metagenomics and culture.</title>
        <authorList>
            <person name="Gilroy R."/>
            <person name="Ravi A."/>
            <person name="Getino M."/>
            <person name="Pursley I."/>
            <person name="Horton D.L."/>
            <person name="Alikhan N.F."/>
            <person name="Baker D."/>
            <person name="Gharbi K."/>
            <person name="Hall N."/>
            <person name="Watson M."/>
            <person name="Adriaenssens E.M."/>
            <person name="Foster-Nyarko E."/>
            <person name="Jarju S."/>
            <person name="Secka A."/>
            <person name="Antonio M."/>
            <person name="Oren A."/>
            <person name="Chaudhuri R.R."/>
            <person name="La Ragione R."/>
            <person name="Hildebrand F."/>
            <person name="Pallen M.J."/>
        </authorList>
    </citation>
    <scope>NUCLEOTIDE SEQUENCE</scope>
    <source>
        <strain evidence="1">CHK147-3167</strain>
    </source>
</reference>
<dbReference type="Proteomes" id="UP000886786">
    <property type="component" value="Unassembled WGS sequence"/>
</dbReference>
<comment type="caution">
    <text evidence="1">The sequence shown here is derived from an EMBL/GenBank/DDBJ whole genome shotgun (WGS) entry which is preliminary data.</text>
</comment>
<evidence type="ECO:0000313" key="2">
    <source>
        <dbReference type="Proteomes" id="UP000886786"/>
    </source>
</evidence>
<protein>
    <submittedName>
        <fullName evidence="1">Uncharacterized protein</fullName>
    </submittedName>
</protein>
<evidence type="ECO:0000313" key="1">
    <source>
        <dbReference type="EMBL" id="HIQ90872.1"/>
    </source>
</evidence>
<accession>A0A9D1CYK9</accession>
<proteinExistence type="predicted"/>
<dbReference type="AlphaFoldDB" id="A0A9D1CYK9"/>
<reference evidence="1" key="1">
    <citation type="submission" date="2020-10" db="EMBL/GenBank/DDBJ databases">
        <authorList>
            <person name="Gilroy R."/>
        </authorList>
    </citation>
    <scope>NUCLEOTIDE SEQUENCE</scope>
    <source>
        <strain evidence="1">CHK147-3167</strain>
    </source>
</reference>
<gene>
    <name evidence="1" type="ORF">IAB27_04535</name>
</gene>
<name>A0A9D1CYK9_9FIRM</name>